<proteinExistence type="predicted"/>
<dbReference type="OrthoDB" id="9801609at2"/>
<organism evidence="2 3">
    <name type="scientific">Novipirellula artificiosorum</name>
    <dbReference type="NCBI Taxonomy" id="2528016"/>
    <lineage>
        <taxon>Bacteria</taxon>
        <taxon>Pseudomonadati</taxon>
        <taxon>Planctomycetota</taxon>
        <taxon>Planctomycetia</taxon>
        <taxon>Pirellulales</taxon>
        <taxon>Pirellulaceae</taxon>
        <taxon>Novipirellula</taxon>
    </lineage>
</organism>
<dbReference type="PANTHER" id="PTHR34009">
    <property type="entry name" value="PROTEIN STAR"/>
    <property type="match status" value="1"/>
</dbReference>
<dbReference type="PANTHER" id="PTHR34009:SF2">
    <property type="entry name" value="PROTEIN STAR"/>
    <property type="match status" value="1"/>
</dbReference>
<dbReference type="Pfam" id="PF05050">
    <property type="entry name" value="Methyltransf_21"/>
    <property type="match status" value="1"/>
</dbReference>
<dbReference type="GO" id="GO:0006888">
    <property type="term" value="P:endoplasmic reticulum to Golgi vesicle-mediated transport"/>
    <property type="evidence" value="ECO:0007669"/>
    <property type="project" value="TreeGrafter"/>
</dbReference>
<accession>A0A5C6DH96</accession>
<evidence type="ECO:0000313" key="2">
    <source>
        <dbReference type="EMBL" id="TWU34416.1"/>
    </source>
</evidence>
<dbReference type="Gene3D" id="3.40.50.150">
    <property type="entry name" value="Vaccinia Virus protein VP39"/>
    <property type="match status" value="1"/>
</dbReference>
<dbReference type="InterPro" id="IPR006342">
    <property type="entry name" value="FkbM_mtfrase"/>
</dbReference>
<evidence type="ECO:0000313" key="3">
    <source>
        <dbReference type="Proteomes" id="UP000319143"/>
    </source>
</evidence>
<dbReference type="InterPro" id="IPR053202">
    <property type="entry name" value="EGF_Rcpt_Signaling_Reg"/>
</dbReference>
<dbReference type="SUPFAM" id="SSF53335">
    <property type="entry name" value="S-adenosyl-L-methionine-dependent methyltransferases"/>
    <property type="match status" value="1"/>
</dbReference>
<dbReference type="GO" id="GO:0005886">
    <property type="term" value="C:plasma membrane"/>
    <property type="evidence" value="ECO:0007669"/>
    <property type="project" value="TreeGrafter"/>
</dbReference>
<dbReference type="AlphaFoldDB" id="A0A5C6DH96"/>
<dbReference type="GO" id="GO:0005737">
    <property type="term" value="C:cytoplasm"/>
    <property type="evidence" value="ECO:0007669"/>
    <property type="project" value="GOC"/>
</dbReference>
<sequence>MDMNEEQKVGTIRRWVGAFRKPLAGQRNAFAQEGEDLVLESFLFRQATGYYVDVGAHHPTQYSNTYFFYLKGWRGINIDAAPTAMEAFKRLRPRDTNLTAAVGRPGEERDMVIFAEGAVTTLSPEFANRVSQEMGCETLGTQKVNPQSLASILDQHLPDNQAISFLTVDVEGLDLEVLQSNDWTRYRPTLVLAEHHGASLDNTTIQEAIESPVAAYLGEQEYELVAKTARTIFFRDRLGIS</sequence>
<dbReference type="GO" id="GO:0016197">
    <property type="term" value="P:endosomal transport"/>
    <property type="evidence" value="ECO:0007669"/>
    <property type="project" value="TreeGrafter"/>
</dbReference>
<protein>
    <recommendedName>
        <fullName evidence="1">Methyltransferase FkbM domain-containing protein</fullName>
    </recommendedName>
</protein>
<evidence type="ECO:0000259" key="1">
    <source>
        <dbReference type="Pfam" id="PF05050"/>
    </source>
</evidence>
<feature type="domain" description="Methyltransferase FkbM" evidence="1">
    <location>
        <begin position="53"/>
        <end position="199"/>
    </location>
</feature>
<dbReference type="Proteomes" id="UP000319143">
    <property type="component" value="Unassembled WGS sequence"/>
</dbReference>
<reference evidence="2 3" key="1">
    <citation type="submission" date="2019-02" db="EMBL/GenBank/DDBJ databases">
        <title>Deep-cultivation of Planctomycetes and their phenomic and genomic characterization uncovers novel biology.</title>
        <authorList>
            <person name="Wiegand S."/>
            <person name="Jogler M."/>
            <person name="Boedeker C."/>
            <person name="Pinto D."/>
            <person name="Vollmers J."/>
            <person name="Rivas-Marin E."/>
            <person name="Kohn T."/>
            <person name="Peeters S.H."/>
            <person name="Heuer A."/>
            <person name="Rast P."/>
            <person name="Oberbeckmann S."/>
            <person name="Bunk B."/>
            <person name="Jeske O."/>
            <person name="Meyerdierks A."/>
            <person name="Storesund J.E."/>
            <person name="Kallscheuer N."/>
            <person name="Luecker S."/>
            <person name="Lage O.M."/>
            <person name="Pohl T."/>
            <person name="Merkel B.J."/>
            <person name="Hornburger P."/>
            <person name="Mueller R.-W."/>
            <person name="Bruemmer F."/>
            <person name="Labrenz M."/>
            <person name="Spormann A.M."/>
            <person name="Op Den Camp H."/>
            <person name="Overmann J."/>
            <person name="Amann R."/>
            <person name="Jetten M.S.M."/>
            <person name="Mascher T."/>
            <person name="Medema M.H."/>
            <person name="Devos D.P."/>
            <person name="Kaster A.-K."/>
            <person name="Ovreas L."/>
            <person name="Rohde M."/>
            <person name="Galperin M.Y."/>
            <person name="Jogler C."/>
        </authorList>
    </citation>
    <scope>NUCLEOTIDE SEQUENCE [LARGE SCALE GENOMIC DNA]</scope>
    <source>
        <strain evidence="2 3">Poly41</strain>
    </source>
</reference>
<keyword evidence="3" id="KW-1185">Reference proteome</keyword>
<dbReference type="RefSeq" id="WP_146528798.1">
    <property type="nucleotide sequence ID" value="NZ_SJPV01000008.1"/>
</dbReference>
<name>A0A5C6DH96_9BACT</name>
<comment type="caution">
    <text evidence="2">The sequence shown here is derived from an EMBL/GenBank/DDBJ whole genome shotgun (WGS) entry which is preliminary data.</text>
</comment>
<dbReference type="InterPro" id="IPR029063">
    <property type="entry name" value="SAM-dependent_MTases_sf"/>
</dbReference>
<gene>
    <name evidence="2" type="ORF">Poly41_45640</name>
</gene>
<dbReference type="EMBL" id="SJPV01000008">
    <property type="protein sequence ID" value="TWU34416.1"/>
    <property type="molecule type" value="Genomic_DNA"/>
</dbReference>